<sequence length="69" mass="8460">MRSIILSEVQVKFNNFEYSLKVLKKKLQREGVFKIMREKRHYEKPSEKKLRKRVEAQKRTHKVNKGSWN</sequence>
<dbReference type="Pfam" id="PF01165">
    <property type="entry name" value="Ribosomal_S21"/>
    <property type="match status" value="1"/>
</dbReference>
<dbReference type="RefSeq" id="WP_323733370.1">
    <property type="nucleotide sequence ID" value="NZ_CP110820.1"/>
</dbReference>
<comment type="similarity">
    <text evidence="1 5">Belongs to the bacterial ribosomal protein bS21 family.</text>
</comment>
<evidence type="ECO:0000256" key="2">
    <source>
        <dbReference type="ARBA" id="ARBA00022980"/>
    </source>
</evidence>
<dbReference type="InterPro" id="IPR038380">
    <property type="entry name" value="Ribosomal_bS21_sf"/>
</dbReference>
<dbReference type="GO" id="GO:0005840">
    <property type="term" value="C:ribosome"/>
    <property type="evidence" value="ECO:0007669"/>
    <property type="project" value="UniProtKB-KW"/>
</dbReference>
<dbReference type="EMBL" id="CP110820">
    <property type="protein sequence ID" value="WPX96190.1"/>
    <property type="molecule type" value="Genomic_DNA"/>
</dbReference>
<reference evidence="7 8" key="1">
    <citation type="submission" date="2022-11" db="EMBL/GenBank/DDBJ databases">
        <title>Host association and intracellularity evolved multiple times independently in the Rickettsiales.</title>
        <authorList>
            <person name="Castelli M."/>
            <person name="Nardi T."/>
            <person name="Gammuto L."/>
            <person name="Bellinzona G."/>
            <person name="Sabaneyeva E."/>
            <person name="Potekhin A."/>
            <person name="Serra V."/>
            <person name="Petroni G."/>
            <person name="Sassera D."/>
        </authorList>
    </citation>
    <scope>NUCLEOTIDE SEQUENCE [LARGE SCALE GENOMIC DNA]</scope>
    <source>
        <strain evidence="7 8">NDG2</strain>
    </source>
</reference>
<proteinExistence type="inferred from homology"/>
<evidence type="ECO:0000256" key="4">
    <source>
        <dbReference type="ARBA" id="ARBA00035135"/>
    </source>
</evidence>
<dbReference type="InterPro" id="IPR001911">
    <property type="entry name" value="Ribosomal_bS21"/>
</dbReference>
<keyword evidence="2 5" id="KW-0689">Ribosomal protein</keyword>
<evidence type="ECO:0000313" key="8">
    <source>
        <dbReference type="Proteomes" id="UP001327219"/>
    </source>
</evidence>
<evidence type="ECO:0000256" key="5">
    <source>
        <dbReference type="HAMAP-Rule" id="MF_00358"/>
    </source>
</evidence>
<protein>
    <recommendedName>
        <fullName evidence="4 5">Small ribosomal subunit protein bS21</fullName>
    </recommendedName>
</protein>
<organism evidence="7 8">
    <name type="scientific">Candidatus Bandiella euplotis</name>
    <dbReference type="NCBI Taxonomy" id="1664265"/>
    <lineage>
        <taxon>Bacteria</taxon>
        <taxon>Pseudomonadati</taxon>
        <taxon>Pseudomonadota</taxon>
        <taxon>Alphaproteobacteria</taxon>
        <taxon>Rickettsiales</taxon>
        <taxon>Candidatus Midichloriaceae</taxon>
        <taxon>Candidatus Bandiella</taxon>
    </lineage>
</organism>
<accession>A0ABZ0UJA7</accession>
<feature type="compositionally biased region" description="Basic and acidic residues" evidence="6">
    <location>
        <begin position="44"/>
        <end position="58"/>
    </location>
</feature>
<evidence type="ECO:0000256" key="1">
    <source>
        <dbReference type="ARBA" id="ARBA00006640"/>
    </source>
</evidence>
<dbReference type="NCBIfam" id="TIGR00030">
    <property type="entry name" value="S21p"/>
    <property type="match status" value="1"/>
</dbReference>
<name>A0ABZ0UJA7_9RICK</name>
<evidence type="ECO:0000313" key="7">
    <source>
        <dbReference type="EMBL" id="WPX96190.1"/>
    </source>
</evidence>
<evidence type="ECO:0000256" key="3">
    <source>
        <dbReference type="ARBA" id="ARBA00023274"/>
    </source>
</evidence>
<dbReference type="HAMAP" id="MF_00358">
    <property type="entry name" value="Ribosomal_bS21"/>
    <property type="match status" value="1"/>
</dbReference>
<feature type="region of interest" description="Disordered" evidence="6">
    <location>
        <begin position="44"/>
        <end position="69"/>
    </location>
</feature>
<evidence type="ECO:0000256" key="6">
    <source>
        <dbReference type="SAM" id="MobiDB-lite"/>
    </source>
</evidence>
<feature type="compositionally biased region" description="Basic residues" evidence="6">
    <location>
        <begin position="59"/>
        <end position="69"/>
    </location>
</feature>
<dbReference type="Proteomes" id="UP001327219">
    <property type="component" value="Chromosome"/>
</dbReference>
<keyword evidence="8" id="KW-1185">Reference proteome</keyword>
<keyword evidence="3 5" id="KW-0687">Ribonucleoprotein</keyword>
<gene>
    <name evidence="5" type="primary">rpsU</name>
    <name evidence="7" type="ORF">Bandiella_00299</name>
</gene>
<dbReference type="Gene3D" id="1.20.5.1150">
    <property type="entry name" value="Ribosomal protein S8"/>
    <property type="match status" value="1"/>
</dbReference>